<dbReference type="PANTHER" id="PTHR11403">
    <property type="entry name" value="CYTOCHROME C OXIDASE SUBUNIT III"/>
    <property type="match status" value="1"/>
</dbReference>
<dbReference type="EMBL" id="SSOC01000009">
    <property type="protein sequence ID" value="THF61475.1"/>
    <property type="molecule type" value="Genomic_DNA"/>
</dbReference>
<dbReference type="GO" id="GO:0004129">
    <property type="term" value="F:cytochrome-c oxidase activity"/>
    <property type="evidence" value="ECO:0007669"/>
    <property type="project" value="InterPro"/>
</dbReference>
<comment type="similarity">
    <text evidence="2 6">Belongs to the cytochrome c oxidase subunit 3 family.</text>
</comment>
<feature type="domain" description="Heme-copper oxidase subunit III family profile" evidence="8">
    <location>
        <begin position="23"/>
        <end position="198"/>
    </location>
</feature>
<gene>
    <name evidence="9" type="ORF">E6C76_20565</name>
</gene>
<dbReference type="Proteomes" id="UP000308430">
    <property type="component" value="Unassembled WGS sequence"/>
</dbReference>
<evidence type="ECO:0000313" key="9">
    <source>
        <dbReference type="EMBL" id="THF61475.1"/>
    </source>
</evidence>
<dbReference type="PROSITE" id="PS50253">
    <property type="entry name" value="COX3"/>
    <property type="match status" value="1"/>
</dbReference>
<dbReference type="CDD" id="cd02862">
    <property type="entry name" value="NorE_like"/>
    <property type="match status" value="1"/>
</dbReference>
<dbReference type="SUPFAM" id="SSF81452">
    <property type="entry name" value="Cytochrome c oxidase subunit III-like"/>
    <property type="match status" value="1"/>
</dbReference>
<feature type="transmembrane region" description="Helical" evidence="7">
    <location>
        <begin position="24"/>
        <end position="45"/>
    </location>
</feature>
<evidence type="ECO:0000256" key="1">
    <source>
        <dbReference type="ARBA" id="ARBA00004141"/>
    </source>
</evidence>
<dbReference type="InterPro" id="IPR035973">
    <property type="entry name" value="Cyt_c_oxidase_su3-like_sf"/>
</dbReference>
<feature type="transmembrane region" description="Helical" evidence="7">
    <location>
        <begin position="134"/>
        <end position="157"/>
    </location>
</feature>
<dbReference type="Gene3D" id="1.20.120.80">
    <property type="entry name" value="Cytochrome c oxidase, subunit III, four-helix bundle"/>
    <property type="match status" value="1"/>
</dbReference>
<reference evidence="9 10" key="1">
    <citation type="submission" date="2019-04" db="EMBL/GenBank/DDBJ databases">
        <title>Azoarcus nasutitermitis sp. nov. isolated from termite nest.</title>
        <authorList>
            <person name="Lin S.-Y."/>
            <person name="Hameed A."/>
            <person name="Hsu Y.-H."/>
            <person name="Young C.-C."/>
        </authorList>
    </citation>
    <scope>NUCLEOTIDE SEQUENCE [LARGE SCALE GENOMIC DNA]</scope>
    <source>
        <strain evidence="9 10">CC-YHH838</strain>
    </source>
</reference>
<name>A0A4V3WB12_9RHOO</name>
<dbReference type="InterPro" id="IPR024791">
    <property type="entry name" value="Cyt_c/ubiquinol_Oxase_su3"/>
</dbReference>
<evidence type="ECO:0000256" key="3">
    <source>
        <dbReference type="ARBA" id="ARBA00022692"/>
    </source>
</evidence>
<dbReference type="PANTHER" id="PTHR11403:SF6">
    <property type="entry name" value="NITRIC OXIDE REDUCTASE SUBUNIT E"/>
    <property type="match status" value="1"/>
</dbReference>
<dbReference type="AlphaFoldDB" id="A0A4V3WB12"/>
<evidence type="ECO:0000256" key="6">
    <source>
        <dbReference type="RuleBase" id="RU003376"/>
    </source>
</evidence>
<feature type="transmembrane region" description="Helical" evidence="7">
    <location>
        <begin position="178"/>
        <end position="197"/>
    </location>
</feature>
<evidence type="ECO:0000313" key="10">
    <source>
        <dbReference type="Proteomes" id="UP000308430"/>
    </source>
</evidence>
<dbReference type="GO" id="GO:0005886">
    <property type="term" value="C:plasma membrane"/>
    <property type="evidence" value="ECO:0007669"/>
    <property type="project" value="UniProtKB-SubCell"/>
</dbReference>
<keyword evidence="3 6" id="KW-0812">Transmembrane</keyword>
<dbReference type="InterPro" id="IPR000298">
    <property type="entry name" value="Cyt_c_oxidase-like_su3"/>
</dbReference>
<dbReference type="Pfam" id="PF00510">
    <property type="entry name" value="COX3"/>
    <property type="match status" value="1"/>
</dbReference>
<dbReference type="InterPro" id="IPR013833">
    <property type="entry name" value="Cyt_c_oxidase_su3_a-hlx"/>
</dbReference>
<protein>
    <submittedName>
        <fullName evidence="9">Cytochrome c oxidase subunit 3 family protein</fullName>
    </submittedName>
</protein>
<dbReference type="OrthoDB" id="9810850at2"/>
<evidence type="ECO:0000256" key="4">
    <source>
        <dbReference type="ARBA" id="ARBA00022989"/>
    </source>
</evidence>
<accession>A0A4V3WB12</accession>
<evidence type="ECO:0000256" key="2">
    <source>
        <dbReference type="ARBA" id="ARBA00010581"/>
    </source>
</evidence>
<evidence type="ECO:0000256" key="7">
    <source>
        <dbReference type="SAM" id="Phobius"/>
    </source>
</evidence>
<evidence type="ECO:0000259" key="8">
    <source>
        <dbReference type="PROSITE" id="PS50253"/>
    </source>
</evidence>
<feature type="transmembrane region" description="Helical" evidence="7">
    <location>
        <begin position="65"/>
        <end position="88"/>
    </location>
</feature>
<keyword evidence="5 7" id="KW-0472">Membrane</keyword>
<dbReference type="RefSeq" id="WP_136350136.1">
    <property type="nucleotide sequence ID" value="NZ_SSOC01000009.1"/>
</dbReference>
<feature type="transmembrane region" description="Helical" evidence="7">
    <location>
        <begin position="95"/>
        <end position="114"/>
    </location>
</feature>
<keyword evidence="10" id="KW-1185">Reference proteome</keyword>
<sequence>MSGLAIAMPPPPAADRRIPGNHGIWVGITCEFVEFALLFSVYFIARAHYPEAFAAGGARLSSLAGGAITLLMITSSLFIACAVVSLRAGRRRRSILWLGAGLLAALGYPLVKYLEFGWNLEHGVTGGAGIFFTVYYYLTLTHLVHAFWGILGMLWALGRHLAGAYTPERHDGLEALASYWHATDIVWLAIFPLLYVMA</sequence>
<keyword evidence="4 7" id="KW-1133">Transmembrane helix</keyword>
<evidence type="ECO:0000256" key="5">
    <source>
        <dbReference type="ARBA" id="ARBA00023136"/>
    </source>
</evidence>
<organism evidence="9 10">
    <name type="scientific">Pseudothauera nasutitermitis</name>
    <dbReference type="NCBI Taxonomy" id="2565930"/>
    <lineage>
        <taxon>Bacteria</taxon>
        <taxon>Pseudomonadati</taxon>
        <taxon>Pseudomonadota</taxon>
        <taxon>Betaproteobacteria</taxon>
        <taxon>Rhodocyclales</taxon>
        <taxon>Zoogloeaceae</taxon>
        <taxon>Pseudothauera</taxon>
    </lineage>
</organism>
<dbReference type="GO" id="GO:0019646">
    <property type="term" value="P:aerobic electron transport chain"/>
    <property type="evidence" value="ECO:0007669"/>
    <property type="project" value="InterPro"/>
</dbReference>
<proteinExistence type="inferred from homology"/>
<comment type="caution">
    <text evidence="9">The sequence shown here is derived from an EMBL/GenBank/DDBJ whole genome shotgun (WGS) entry which is preliminary data.</text>
</comment>
<comment type="subcellular location">
    <subcellularLocation>
        <location evidence="6">Cell membrane</location>
        <topology evidence="6">Multi-pass membrane protein</topology>
    </subcellularLocation>
    <subcellularLocation>
        <location evidence="1">Membrane</location>
        <topology evidence="1">Multi-pass membrane protein</topology>
    </subcellularLocation>
</comment>